<dbReference type="InterPro" id="IPR048254">
    <property type="entry name" value="CDP_ALCOHOL_P_TRANSF_CS"/>
</dbReference>
<feature type="transmembrane region" description="Helical" evidence="3">
    <location>
        <begin position="451"/>
        <end position="471"/>
    </location>
</feature>
<proteinExistence type="inferred from homology"/>
<sequence length="474" mass="49123">MQVQPDTVTQTVAVVLANTPAARLACDGGTVLGRLTEQLTSIPVAVRVVGRAGGDLADDLREIAVVARAGSAPLAIISGDVVAHTEAIAGLLEHPARGTGALVAPGEPGPGASPVRVENDRVAAAGNSFHQLVGPNATFRGVLQVAASDLPRLAAVAAELSDLAKEDLLGEARDDEAADLLLAGMVRSGVPVAAVRLGVLHAERVTGQEAADAAFGRLGTVDEERARLDAAIKQDDGFFATYAVSTWSRHLVKAAAWLRLTPNGVTGISVGLAAMAAIWFSTGTRAAQLAGAVALYLSFVLDCVDGQLARYTRRFSPIGAWLDATFDRVKEYVVYVGLAIGYAGGIVGGRTGPENIWALAVAAMLLQAIRHMIDFSYAGAVADAAKVGSAWGNSRRSLAVAADGARLVQLAGKFEKGTATRWAKKIVVLPIGERMALIAVTAAFFNAHVTFVALLVWGGVATLYTLTGRIARSL</sequence>
<comment type="similarity">
    <text evidence="2">Belongs to the CDP-alcohol phosphatidyltransferase class-I family.</text>
</comment>
<dbReference type="EMBL" id="SZQA01000011">
    <property type="protein sequence ID" value="TKK88403.1"/>
    <property type="molecule type" value="Genomic_DNA"/>
</dbReference>
<dbReference type="Proteomes" id="UP000308705">
    <property type="component" value="Unassembled WGS sequence"/>
</dbReference>
<evidence type="ECO:0000256" key="3">
    <source>
        <dbReference type="SAM" id="Phobius"/>
    </source>
</evidence>
<protein>
    <submittedName>
        <fullName evidence="4">CDP-alcohol phosphatidyltransferase family protein</fullName>
    </submittedName>
</protein>
<dbReference type="InterPro" id="IPR000462">
    <property type="entry name" value="CDP-OH_P_trans"/>
</dbReference>
<dbReference type="OrthoDB" id="4850070at2"/>
<keyword evidence="5" id="KW-1185">Reference proteome</keyword>
<keyword evidence="3" id="KW-0472">Membrane</keyword>
<dbReference type="PROSITE" id="PS00379">
    <property type="entry name" value="CDP_ALCOHOL_P_TRANSF"/>
    <property type="match status" value="1"/>
</dbReference>
<dbReference type="AlphaFoldDB" id="A0A4V5V0Q5"/>
<name>A0A4V5V0Q5_9ACTN</name>
<dbReference type="Pfam" id="PF01066">
    <property type="entry name" value="CDP-OH_P_transf"/>
    <property type="match status" value="1"/>
</dbReference>
<comment type="caution">
    <text evidence="4">The sequence shown here is derived from an EMBL/GenBank/DDBJ whole genome shotgun (WGS) entry which is preliminary data.</text>
</comment>
<evidence type="ECO:0000313" key="5">
    <source>
        <dbReference type="Proteomes" id="UP000308705"/>
    </source>
</evidence>
<organism evidence="4 5">
    <name type="scientific">Herbidospora galbida</name>
    <dbReference type="NCBI Taxonomy" id="2575442"/>
    <lineage>
        <taxon>Bacteria</taxon>
        <taxon>Bacillati</taxon>
        <taxon>Actinomycetota</taxon>
        <taxon>Actinomycetes</taxon>
        <taxon>Streptosporangiales</taxon>
        <taxon>Streptosporangiaceae</taxon>
        <taxon>Herbidospora</taxon>
    </lineage>
</organism>
<evidence type="ECO:0000313" key="4">
    <source>
        <dbReference type="EMBL" id="TKK88403.1"/>
    </source>
</evidence>
<gene>
    <name evidence="4" type="ORF">FDA94_13980</name>
</gene>
<evidence type="ECO:0000256" key="1">
    <source>
        <dbReference type="ARBA" id="ARBA00022679"/>
    </source>
</evidence>
<dbReference type="InterPro" id="IPR043130">
    <property type="entry name" value="CDP-OH_PTrfase_TM_dom"/>
</dbReference>
<accession>A0A4V5V0Q5</accession>
<keyword evidence="3" id="KW-1133">Transmembrane helix</keyword>
<keyword evidence="1 2" id="KW-0808">Transferase</keyword>
<reference evidence="4 5" key="1">
    <citation type="submission" date="2019-04" db="EMBL/GenBank/DDBJ databases">
        <title>Herbidospora sp. NEAU-GS14.nov., a novel actinomycete isolated from soil.</title>
        <authorList>
            <person name="Han L."/>
        </authorList>
    </citation>
    <scope>NUCLEOTIDE SEQUENCE [LARGE SCALE GENOMIC DNA]</scope>
    <source>
        <strain evidence="4 5">NEAU-GS14</strain>
    </source>
</reference>
<dbReference type="GO" id="GO:0016020">
    <property type="term" value="C:membrane"/>
    <property type="evidence" value="ECO:0007669"/>
    <property type="project" value="InterPro"/>
</dbReference>
<dbReference type="GO" id="GO:0008654">
    <property type="term" value="P:phospholipid biosynthetic process"/>
    <property type="evidence" value="ECO:0007669"/>
    <property type="project" value="InterPro"/>
</dbReference>
<dbReference type="GO" id="GO:0016780">
    <property type="term" value="F:phosphotransferase activity, for other substituted phosphate groups"/>
    <property type="evidence" value="ECO:0007669"/>
    <property type="project" value="InterPro"/>
</dbReference>
<dbReference type="RefSeq" id="WP_137247487.1">
    <property type="nucleotide sequence ID" value="NZ_SZQA01000011.1"/>
</dbReference>
<keyword evidence="3" id="KW-0812">Transmembrane</keyword>
<evidence type="ECO:0000256" key="2">
    <source>
        <dbReference type="RuleBase" id="RU003750"/>
    </source>
</evidence>
<dbReference type="Gene3D" id="1.20.120.1760">
    <property type="match status" value="1"/>
</dbReference>